<proteinExistence type="predicted"/>
<gene>
    <name evidence="4" type="ORF">AB840_13450</name>
</gene>
<evidence type="ECO:0000259" key="3">
    <source>
        <dbReference type="PROSITE" id="PS51186"/>
    </source>
</evidence>
<evidence type="ECO:0000256" key="2">
    <source>
        <dbReference type="ARBA" id="ARBA00023315"/>
    </source>
</evidence>
<evidence type="ECO:0000313" key="5">
    <source>
        <dbReference type="Proteomes" id="UP000036503"/>
    </source>
</evidence>
<accession>A0A0J6WUK3</accession>
<dbReference type="SUPFAM" id="SSF55729">
    <property type="entry name" value="Acyl-CoA N-acyltransferases (Nat)"/>
    <property type="match status" value="1"/>
</dbReference>
<keyword evidence="2" id="KW-0012">Acyltransferase</keyword>
<dbReference type="EMBL" id="LEKT01000063">
    <property type="protein sequence ID" value="KMO85452.1"/>
    <property type="molecule type" value="Genomic_DNA"/>
</dbReference>
<dbReference type="Proteomes" id="UP000036503">
    <property type="component" value="Unassembled WGS sequence"/>
</dbReference>
<name>A0A0J6WUK3_9FIRM</name>
<dbReference type="InParanoid" id="A0A0J6WUK3"/>
<dbReference type="Gene3D" id="3.40.630.30">
    <property type="match status" value="1"/>
</dbReference>
<dbReference type="RefSeq" id="WP_048515362.1">
    <property type="nucleotide sequence ID" value="NZ_FUXD01000052.1"/>
</dbReference>
<dbReference type="PANTHER" id="PTHR43800:SF1">
    <property type="entry name" value="PEPTIDYL-LYSINE N-ACETYLTRANSFERASE YJAB"/>
    <property type="match status" value="1"/>
</dbReference>
<dbReference type="STRING" id="39029.BSR42_12470"/>
<keyword evidence="1 4" id="KW-0808">Transferase</keyword>
<dbReference type="GO" id="GO:0016747">
    <property type="term" value="F:acyltransferase activity, transferring groups other than amino-acyl groups"/>
    <property type="evidence" value="ECO:0007669"/>
    <property type="project" value="InterPro"/>
</dbReference>
<reference evidence="4 5" key="1">
    <citation type="submission" date="2015-06" db="EMBL/GenBank/DDBJ databases">
        <title>Draft genome sequence of beer spoilage bacterium Megasphaera cerevisiae type strain 20462.</title>
        <authorList>
            <person name="Kutumbaka K."/>
            <person name="Pasmowitz J."/>
            <person name="Mategko J."/>
            <person name="Reyes D."/>
            <person name="Friedrich A."/>
            <person name="Han S."/>
            <person name="Martens-Habbena W."/>
            <person name="Neal-McKinney J."/>
            <person name="Janagama H.K."/>
            <person name="Nadala C."/>
            <person name="Samadpour M."/>
        </authorList>
    </citation>
    <scope>NUCLEOTIDE SEQUENCE [LARGE SCALE GENOMIC DNA]</scope>
    <source>
        <strain evidence="4 5">DSM 20462</strain>
    </source>
</reference>
<dbReference type="AlphaFoldDB" id="A0A0J6WUK3"/>
<evidence type="ECO:0000313" key="4">
    <source>
        <dbReference type="EMBL" id="KMO85452.1"/>
    </source>
</evidence>
<dbReference type="InterPro" id="IPR016181">
    <property type="entry name" value="Acyl_CoA_acyltransferase"/>
</dbReference>
<keyword evidence="5" id="KW-1185">Reference proteome</keyword>
<feature type="domain" description="N-acetyltransferase" evidence="3">
    <location>
        <begin position="1"/>
        <end position="146"/>
    </location>
</feature>
<protein>
    <submittedName>
        <fullName evidence="4">Acetyltransferase</fullName>
    </submittedName>
</protein>
<organism evidence="4 5">
    <name type="scientific">Megasphaera cerevisiae DSM 20462</name>
    <dbReference type="NCBI Taxonomy" id="1122219"/>
    <lineage>
        <taxon>Bacteria</taxon>
        <taxon>Bacillati</taxon>
        <taxon>Bacillota</taxon>
        <taxon>Negativicutes</taxon>
        <taxon>Veillonellales</taxon>
        <taxon>Veillonellaceae</taxon>
        <taxon>Megasphaera</taxon>
    </lineage>
</organism>
<evidence type="ECO:0000256" key="1">
    <source>
        <dbReference type="ARBA" id="ARBA00022679"/>
    </source>
</evidence>
<dbReference type="OrthoDB" id="88131at2"/>
<sequence>MRIQEITDRSEVLVERLTAVWEDSVRASHFFLSDIEIDKIKAEIPSALQTVEHLVVAVNDITVPEAFMGIENKKLEMLFISAAYRRQGWGRQLLLYGITVFGINKVAVNEQNPQALAFYERMGFIVCRRLLHDEQGRPYPLLCMRRADMREHG</sequence>
<comment type="caution">
    <text evidence="4">The sequence shown here is derived from an EMBL/GenBank/DDBJ whole genome shotgun (WGS) entry which is preliminary data.</text>
</comment>
<dbReference type="Pfam" id="PF13673">
    <property type="entry name" value="Acetyltransf_10"/>
    <property type="match status" value="1"/>
</dbReference>
<dbReference type="InterPro" id="IPR000182">
    <property type="entry name" value="GNAT_dom"/>
</dbReference>
<dbReference type="PATRIC" id="fig|1122219.3.peg.2901"/>
<dbReference type="PANTHER" id="PTHR43800">
    <property type="entry name" value="PEPTIDYL-LYSINE N-ACETYLTRANSFERASE YJAB"/>
    <property type="match status" value="1"/>
</dbReference>
<dbReference type="PROSITE" id="PS51186">
    <property type="entry name" value="GNAT"/>
    <property type="match status" value="1"/>
</dbReference>